<proteinExistence type="predicted"/>
<dbReference type="InterPro" id="IPR015168">
    <property type="entry name" value="SsuA/THI5"/>
</dbReference>
<keyword evidence="4" id="KW-1185">Reference proteome</keyword>
<dbReference type="AlphaFoldDB" id="A0A7W5FDS4"/>
<dbReference type="Gene3D" id="3.40.190.10">
    <property type="entry name" value="Periplasmic binding protein-like II"/>
    <property type="match status" value="2"/>
</dbReference>
<accession>A0A7W5FDS4</accession>
<dbReference type="Pfam" id="PF09084">
    <property type="entry name" value="NMT1"/>
    <property type="match status" value="1"/>
</dbReference>
<dbReference type="PANTHER" id="PTHR30024">
    <property type="entry name" value="ALIPHATIC SULFONATES-BINDING PROTEIN-RELATED"/>
    <property type="match status" value="1"/>
</dbReference>
<reference evidence="3 4" key="1">
    <citation type="submission" date="2020-08" db="EMBL/GenBank/DDBJ databases">
        <title>Genomic Encyclopedia of Type Strains, Phase III (KMG-III): the genomes of soil and plant-associated and newly described type strains.</title>
        <authorList>
            <person name="Whitman W."/>
        </authorList>
    </citation>
    <scope>NUCLEOTIDE SEQUENCE [LARGE SCALE GENOMIC DNA]</scope>
    <source>
        <strain evidence="3 4">CECT 3287</strain>
    </source>
</reference>
<gene>
    <name evidence="3" type="ORF">FHR83_002239</name>
</gene>
<sequence>MRRPRLLALFTATVLLTAACGDPENEKAPAEAGPDKVNVGVIAILDVAPIYLGKDKGFFADRGIELSLTTAQGGAAIVPAVLSGEYQFGFSNTISLLLGADRKLPVKAVVNGVNSTGVDGQDFAGLFVKADSPIRSPKDLAGRTVAANTLKNIVDTTVRSSVAKDGGDASRVKFTELAFPDQVPALQEGRVDAIFVVEPFQQSAVAAGARKIASSYVDAAPDLTVAMYFTSQQLIANDPDLVSRFTAAMKQSLEYADAHPDEVRDVLGSYTKIAPEVRAKLVLPKWPAEVNRASVETLADRAVSDGTLPKKPDLAALLP</sequence>
<comment type="caution">
    <text evidence="3">The sequence shown here is derived from an EMBL/GenBank/DDBJ whole genome shotgun (WGS) entry which is preliminary data.</text>
</comment>
<feature type="chain" id="PRO_5030844630" evidence="1">
    <location>
        <begin position="22"/>
        <end position="319"/>
    </location>
</feature>
<feature type="signal peptide" evidence="1">
    <location>
        <begin position="1"/>
        <end position="21"/>
    </location>
</feature>
<evidence type="ECO:0000259" key="2">
    <source>
        <dbReference type="Pfam" id="PF09084"/>
    </source>
</evidence>
<dbReference type="SUPFAM" id="SSF53850">
    <property type="entry name" value="Periplasmic binding protein-like II"/>
    <property type="match status" value="1"/>
</dbReference>
<protein>
    <submittedName>
        <fullName evidence="3">NitT/TauT family transport system substrate-binding protein</fullName>
    </submittedName>
</protein>
<dbReference type="RefSeq" id="WP_183218844.1">
    <property type="nucleotide sequence ID" value="NZ_BMPW01000008.1"/>
</dbReference>
<feature type="domain" description="SsuA/THI5-like" evidence="2">
    <location>
        <begin position="46"/>
        <end position="262"/>
    </location>
</feature>
<evidence type="ECO:0000313" key="3">
    <source>
        <dbReference type="EMBL" id="MBB3094587.1"/>
    </source>
</evidence>
<dbReference type="PANTHER" id="PTHR30024:SF42">
    <property type="entry name" value="ALIPHATIC SULFONATES-BINDING PROTEIN-RELATED"/>
    <property type="match status" value="1"/>
</dbReference>
<name>A0A7W5FDS4_9ACTN</name>
<dbReference type="PROSITE" id="PS51257">
    <property type="entry name" value="PROKAR_LIPOPROTEIN"/>
    <property type="match status" value="1"/>
</dbReference>
<keyword evidence="1" id="KW-0732">Signal</keyword>
<evidence type="ECO:0000313" key="4">
    <source>
        <dbReference type="Proteomes" id="UP000590749"/>
    </source>
</evidence>
<organism evidence="3 4">
    <name type="scientific">Actinoplanes campanulatus</name>
    <dbReference type="NCBI Taxonomy" id="113559"/>
    <lineage>
        <taxon>Bacteria</taxon>
        <taxon>Bacillati</taxon>
        <taxon>Actinomycetota</taxon>
        <taxon>Actinomycetes</taxon>
        <taxon>Micromonosporales</taxon>
        <taxon>Micromonosporaceae</taxon>
        <taxon>Actinoplanes</taxon>
    </lineage>
</organism>
<dbReference type="Proteomes" id="UP000590749">
    <property type="component" value="Unassembled WGS sequence"/>
</dbReference>
<dbReference type="EMBL" id="JACHXF010000003">
    <property type="protein sequence ID" value="MBB3094587.1"/>
    <property type="molecule type" value="Genomic_DNA"/>
</dbReference>
<evidence type="ECO:0000256" key="1">
    <source>
        <dbReference type="SAM" id="SignalP"/>
    </source>
</evidence>